<evidence type="ECO:0000259" key="8">
    <source>
        <dbReference type="PROSITE" id="PS50893"/>
    </source>
</evidence>
<feature type="domain" description="ABC transporter" evidence="8">
    <location>
        <begin position="2"/>
        <end position="241"/>
    </location>
</feature>
<evidence type="ECO:0000256" key="3">
    <source>
        <dbReference type="ARBA" id="ARBA00022741"/>
    </source>
</evidence>
<dbReference type="GO" id="GO:0016887">
    <property type="term" value="F:ATP hydrolysis activity"/>
    <property type="evidence" value="ECO:0007669"/>
    <property type="project" value="InterPro"/>
</dbReference>
<comment type="caution">
    <text evidence="9">The sequence shown here is derived from an EMBL/GenBank/DDBJ whole genome shotgun (WGS) entry which is preliminary data.</text>
</comment>
<keyword evidence="7" id="KW-0472">Membrane</keyword>
<evidence type="ECO:0000256" key="4">
    <source>
        <dbReference type="ARBA" id="ARBA00022840"/>
    </source>
</evidence>
<proteinExistence type="predicted"/>
<organism evidence="9 10">
    <name type="scientific">Mycolicibacterium hodleri</name>
    <dbReference type="NCBI Taxonomy" id="49897"/>
    <lineage>
        <taxon>Bacteria</taxon>
        <taxon>Bacillati</taxon>
        <taxon>Actinomycetota</taxon>
        <taxon>Actinomycetes</taxon>
        <taxon>Mycobacteriales</taxon>
        <taxon>Mycobacteriaceae</taxon>
        <taxon>Mycolicibacterium</taxon>
    </lineage>
</organism>
<evidence type="ECO:0000256" key="2">
    <source>
        <dbReference type="ARBA" id="ARBA00022475"/>
    </source>
</evidence>
<keyword evidence="5" id="KW-1278">Translocase</keyword>
<evidence type="ECO:0000313" key="9">
    <source>
        <dbReference type="EMBL" id="TQR86195.1"/>
    </source>
</evidence>
<keyword evidence="2" id="KW-1003">Cell membrane</keyword>
<protein>
    <submittedName>
        <fullName evidence="9">ATP-binding cassette domain-containing protein</fullName>
    </submittedName>
</protein>
<dbReference type="InterPro" id="IPR003439">
    <property type="entry name" value="ABC_transporter-like_ATP-bd"/>
</dbReference>
<dbReference type="InterPro" id="IPR003593">
    <property type="entry name" value="AAA+_ATPase"/>
</dbReference>
<dbReference type="InterPro" id="IPR050086">
    <property type="entry name" value="MetN_ABC_transporter-like"/>
</dbReference>
<dbReference type="Gene3D" id="3.40.50.300">
    <property type="entry name" value="P-loop containing nucleotide triphosphate hydrolases"/>
    <property type="match status" value="1"/>
</dbReference>
<keyword evidence="3" id="KW-0547">Nucleotide-binding</keyword>
<gene>
    <name evidence="9" type="ORF">D8S82_12830</name>
</gene>
<dbReference type="SUPFAM" id="SSF55021">
    <property type="entry name" value="ACT-like"/>
    <property type="match status" value="1"/>
</dbReference>
<dbReference type="RefSeq" id="WP_142552462.1">
    <property type="nucleotide sequence ID" value="NZ_VIFX01000014.1"/>
</dbReference>
<evidence type="ECO:0000256" key="5">
    <source>
        <dbReference type="ARBA" id="ARBA00022967"/>
    </source>
</evidence>
<evidence type="ECO:0000256" key="6">
    <source>
        <dbReference type="ARBA" id="ARBA00022970"/>
    </source>
</evidence>
<dbReference type="PANTHER" id="PTHR43166">
    <property type="entry name" value="AMINO ACID IMPORT ATP-BINDING PROTEIN"/>
    <property type="match status" value="1"/>
</dbReference>
<name>A0A544W1S6_9MYCO</name>
<dbReference type="SUPFAM" id="SSF52540">
    <property type="entry name" value="P-loop containing nucleoside triphosphate hydrolases"/>
    <property type="match status" value="1"/>
</dbReference>
<keyword evidence="6" id="KW-0029">Amino-acid transport</keyword>
<sequence>MIELTNLTKAYGRGDQRTVVLDGVTFRVDAGEILAVVGPSGAGKSTLAQCINLLTPPTSGSVVVNGEDLTTLSAGKLRVARRRIGTVFQAAGLLERRTAAENVALPLDYLGVTASETKRRVAELLDRVGLADRAGHYPFQLSGGQRQRVGIARALALRPSVLLSDEATAGLDPVTTDSVVDLLRELRDDLNLSIVFITHEMDTVLKIADSVARLDHGSIVESGRIVDLLTNPRSSLGAELRPQRFDAEPAAGQQIWNVVYDGTDVPADWIATASKDLGVPLSILGASVQVVAGVSVGGVTLGVPAELGDDVRGVLARYGLSADLAEHSPRARALEGVA</sequence>
<keyword evidence="4 9" id="KW-0067">ATP-binding</keyword>
<dbReference type="PROSITE" id="PS50893">
    <property type="entry name" value="ABC_TRANSPORTER_2"/>
    <property type="match status" value="1"/>
</dbReference>
<dbReference type="PANTHER" id="PTHR43166:SF30">
    <property type="entry name" value="METHIONINE IMPORT ATP-BINDING PROTEIN METN"/>
    <property type="match status" value="1"/>
</dbReference>
<dbReference type="AlphaFoldDB" id="A0A544W1S6"/>
<evidence type="ECO:0000256" key="7">
    <source>
        <dbReference type="ARBA" id="ARBA00023136"/>
    </source>
</evidence>
<dbReference type="Pfam" id="PF00005">
    <property type="entry name" value="ABC_tran"/>
    <property type="match status" value="1"/>
</dbReference>
<keyword evidence="10" id="KW-1185">Reference proteome</keyword>
<dbReference type="GO" id="GO:0005524">
    <property type="term" value="F:ATP binding"/>
    <property type="evidence" value="ECO:0007669"/>
    <property type="project" value="UniProtKB-KW"/>
</dbReference>
<dbReference type="PROSITE" id="PS00211">
    <property type="entry name" value="ABC_TRANSPORTER_1"/>
    <property type="match status" value="1"/>
</dbReference>
<dbReference type="InterPro" id="IPR017871">
    <property type="entry name" value="ABC_transporter-like_CS"/>
</dbReference>
<dbReference type="EMBL" id="VIFX01000014">
    <property type="protein sequence ID" value="TQR86195.1"/>
    <property type="molecule type" value="Genomic_DNA"/>
</dbReference>
<accession>A0A544W1S6</accession>
<reference evidence="9 10" key="1">
    <citation type="submission" date="2018-10" db="EMBL/GenBank/DDBJ databases">
        <title>Draft genome of Mycobacterium hodleri strain B.</title>
        <authorList>
            <person name="Amande T.J."/>
            <person name="Mcgenity T.J."/>
        </authorList>
    </citation>
    <scope>NUCLEOTIDE SEQUENCE [LARGE SCALE GENOMIC DNA]</scope>
    <source>
        <strain evidence="9 10">B</strain>
    </source>
</reference>
<dbReference type="SMART" id="SM00382">
    <property type="entry name" value="AAA"/>
    <property type="match status" value="1"/>
</dbReference>
<evidence type="ECO:0000313" key="10">
    <source>
        <dbReference type="Proteomes" id="UP000315759"/>
    </source>
</evidence>
<dbReference type="InterPro" id="IPR027417">
    <property type="entry name" value="P-loop_NTPase"/>
</dbReference>
<dbReference type="Proteomes" id="UP000315759">
    <property type="component" value="Unassembled WGS sequence"/>
</dbReference>
<dbReference type="GO" id="GO:0006865">
    <property type="term" value="P:amino acid transport"/>
    <property type="evidence" value="ECO:0007669"/>
    <property type="project" value="UniProtKB-KW"/>
</dbReference>
<dbReference type="InterPro" id="IPR045865">
    <property type="entry name" value="ACT-like_dom_sf"/>
</dbReference>
<keyword evidence="1" id="KW-0813">Transport</keyword>
<evidence type="ECO:0000256" key="1">
    <source>
        <dbReference type="ARBA" id="ARBA00022448"/>
    </source>
</evidence>